<feature type="compositionally biased region" description="Polar residues" evidence="2">
    <location>
        <begin position="135"/>
        <end position="144"/>
    </location>
</feature>
<feature type="region of interest" description="Disordered" evidence="2">
    <location>
        <begin position="377"/>
        <end position="483"/>
    </location>
</feature>
<evidence type="ECO:0000256" key="2">
    <source>
        <dbReference type="SAM" id="MobiDB-lite"/>
    </source>
</evidence>
<feature type="region of interest" description="Disordered" evidence="2">
    <location>
        <begin position="1"/>
        <end position="72"/>
    </location>
</feature>
<evidence type="ECO:0000313" key="4">
    <source>
        <dbReference type="Proteomes" id="UP001497744"/>
    </source>
</evidence>
<proteinExistence type="predicted"/>
<dbReference type="GeneID" id="94192500"/>
<dbReference type="GO" id="GO:0016874">
    <property type="term" value="F:ligase activity"/>
    <property type="evidence" value="ECO:0007669"/>
    <property type="project" value="UniProtKB-KW"/>
</dbReference>
<evidence type="ECO:0000256" key="1">
    <source>
        <dbReference type="SAM" id="Coils"/>
    </source>
</evidence>
<feature type="coiled-coil region" evidence="1">
    <location>
        <begin position="155"/>
        <end position="185"/>
    </location>
</feature>
<dbReference type="AlphaFoldDB" id="A0AAV4LN65"/>
<feature type="compositionally biased region" description="Polar residues" evidence="2">
    <location>
        <begin position="384"/>
        <end position="398"/>
    </location>
</feature>
<reference evidence="3 4" key="1">
    <citation type="submission" date="2021-06" db="EMBL/GenBank/DDBJ databases">
        <title>Genome sequence of Babesia caballi.</title>
        <authorList>
            <person name="Yamagishi J."/>
            <person name="Kidaka T."/>
            <person name="Ochi A."/>
        </authorList>
    </citation>
    <scope>NUCLEOTIDE SEQUENCE [LARGE SCALE GENOMIC DNA]</scope>
    <source>
        <strain evidence="3">USDA-D6B2</strain>
    </source>
</reference>
<feature type="region of interest" description="Disordered" evidence="2">
    <location>
        <begin position="199"/>
        <end position="231"/>
    </location>
</feature>
<keyword evidence="3" id="KW-0436">Ligase</keyword>
<sequence>MHRFAYANSSRGWQTEHGAPPRTLHELTTTRPEMHQRPVNRGMDRPQFGSTAVQNGAMPPLERYPQPQQPIRRAARDRYGDLQADGLNNRDHYDATFERYHQEPPSFARERRRCPRGAPGLDEHYTHDRGVDFPSTPSSQSRVSRNVHRNGYDRLESVKSELDDLVALKADAEKLRRHLSVLQSKTAVLNNYPLRRGATIETVRSSQKAPRPEPTSRRKKSEATAVESDSMTPWKEAAGHLISGLGSVVLAACKLVSCTGKTALSACTVISKTSEATCDTVNVQYTPPPQRGRVAKPVVEDHAIRENHNYRHKSKKRPEVPDGRRRPPRRHPEHAESRSHLPLDDRSYWEEPHERRESFDGRNCADNNRALRRMLTATDESSDSDYGSVTSDDSLSSADNRRPYDGSLEYRSDTESSVELYDDLRPGEPVSRPYDGFDDSVSSQNDPPWDDRPRPWEGPTSGGYGGSGIARKEAARPQAYQSNKQTGHRLQIYLGEEDIAAPAVPRVPHLPEVLPGGPGLRPGATPQVQGPPQLKMGGNNFRNGFHVGHRASTIPPSPAEPNVASRQQVTQPAAINLSSTIQAAPENKPTLPGSHGVQATPGNAALSDREDLSMAPTDKRAAVRSMPHKPESQRQDNTSAPPSANPSATEARNEDVYAQGPTEGVGTTTNMEADVQDKLTDSGAKVEEAAKQHRKRLPFFTNRWKQSRGKA</sequence>
<keyword evidence="4" id="KW-1185">Reference proteome</keyword>
<accession>A0AAV4LN65</accession>
<feature type="region of interest" description="Disordered" evidence="2">
    <location>
        <begin position="584"/>
        <end position="711"/>
    </location>
</feature>
<feature type="compositionally biased region" description="Basic and acidic residues" evidence="2">
    <location>
        <begin position="607"/>
        <end position="621"/>
    </location>
</feature>
<gene>
    <name evidence="3" type="ORF">BcabD6B2_04520</name>
</gene>
<dbReference type="EMBL" id="BPLF01000001">
    <property type="protein sequence ID" value="GIX61017.1"/>
    <property type="molecule type" value="Genomic_DNA"/>
</dbReference>
<protein>
    <submittedName>
        <fullName evidence="3">Isoleucine-tRNA ligase, putative</fullName>
    </submittedName>
</protein>
<organism evidence="3 4">
    <name type="scientific">Babesia caballi</name>
    <dbReference type="NCBI Taxonomy" id="5871"/>
    <lineage>
        <taxon>Eukaryota</taxon>
        <taxon>Sar</taxon>
        <taxon>Alveolata</taxon>
        <taxon>Apicomplexa</taxon>
        <taxon>Aconoidasida</taxon>
        <taxon>Piroplasmida</taxon>
        <taxon>Babesiidae</taxon>
        <taxon>Babesia</taxon>
    </lineage>
</organism>
<name>A0AAV4LN65_BABCB</name>
<evidence type="ECO:0000313" key="3">
    <source>
        <dbReference type="EMBL" id="GIX61017.1"/>
    </source>
</evidence>
<feature type="compositionally biased region" description="Basic and acidic residues" evidence="2">
    <location>
        <begin position="121"/>
        <end position="131"/>
    </location>
</feature>
<feature type="compositionally biased region" description="Basic and acidic residues" evidence="2">
    <location>
        <begin position="399"/>
        <end position="414"/>
    </location>
</feature>
<dbReference type="Proteomes" id="UP001497744">
    <property type="component" value="Unassembled WGS sequence"/>
</dbReference>
<comment type="caution">
    <text evidence="3">The sequence shown here is derived from an EMBL/GenBank/DDBJ whole genome shotgun (WGS) entry which is preliminary data.</text>
</comment>
<dbReference type="RefSeq" id="XP_067713088.1">
    <property type="nucleotide sequence ID" value="XM_067856987.1"/>
</dbReference>
<feature type="compositionally biased region" description="Basic and acidic residues" evidence="2">
    <location>
        <begin position="675"/>
        <end position="691"/>
    </location>
</feature>
<feature type="compositionally biased region" description="Polar residues" evidence="2">
    <location>
        <begin position="635"/>
        <end position="650"/>
    </location>
</feature>
<feature type="region of interest" description="Disordered" evidence="2">
    <location>
        <begin position="302"/>
        <end position="348"/>
    </location>
</feature>
<keyword evidence="1" id="KW-0175">Coiled coil</keyword>
<feature type="compositionally biased region" description="Basic and acidic residues" evidence="2">
    <location>
        <begin position="333"/>
        <end position="348"/>
    </location>
</feature>
<feature type="region of interest" description="Disordered" evidence="2">
    <location>
        <begin position="103"/>
        <end position="148"/>
    </location>
</feature>